<keyword evidence="5" id="KW-0238">DNA-binding</keyword>
<dbReference type="Pfam" id="PF00136">
    <property type="entry name" value="DNA_pol_B"/>
    <property type="match status" value="1"/>
</dbReference>
<evidence type="ECO:0000256" key="4">
    <source>
        <dbReference type="ARBA" id="ARBA00022932"/>
    </source>
</evidence>
<dbReference type="NCBIfam" id="NF004418">
    <property type="entry name" value="PRK05761.1-4"/>
    <property type="match status" value="1"/>
</dbReference>
<dbReference type="InterPro" id="IPR006134">
    <property type="entry name" value="DNA-dir_DNA_pol_B_multi_dom"/>
</dbReference>
<evidence type="ECO:0000256" key="6">
    <source>
        <dbReference type="ARBA" id="ARBA00049244"/>
    </source>
</evidence>
<keyword evidence="2" id="KW-0808">Transferase</keyword>
<dbReference type="Gene3D" id="1.10.132.60">
    <property type="entry name" value="DNA polymerase family B, C-terminal domain"/>
    <property type="match status" value="1"/>
</dbReference>
<dbReference type="AlphaFoldDB" id="A0ABD5NLM1"/>
<protein>
    <recommendedName>
        <fullName evidence="1">DNA-directed DNA polymerase</fullName>
        <ecNumber evidence="1">2.7.7.7</ecNumber>
    </recommendedName>
</protein>
<evidence type="ECO:0000256" key="5">
    <source>
        <dbReference type="ARBA" id="ARBA00023125"/>
    </source>
</evidence>
<evidence type="ECO:0000256" key="1">
    <source>
        <dbReference type="ARBA" id="ARBA00012417"/>
    </source>
</evidence>
<evidence type="ECO:0000256" key="2">
    <source>
        <dbReference type="ARBA" id="ARBA00022679"/>
    </source>
</evidence>
<dbReference type="InterPro" id="IPR023211">
    <property type="entry name" value="DNA_pol_palm_dom_sf"/>
</dbReference>
<accession>A0ABD5NLM1</accession>
<evidence type="ECO:0000256" key="3">
    <source>
        <dbReference type="ARBA" id="ARBA00022695"/>
    </source>
</evidence>
<keyword evidence="9" id="KW-1185">Reference proteome</keyword>
<comment type="catalytic activity">
    <reaction evidence="6">
        <text>DNA(n) + a 2'-deoxyribonucleoside 5'-triphosphate = DNA(n+1) + diphosphate</text>
        <dbReference type="Rhea" id="RHEA:22508"/>
        <dbReference type="Rhea" id="RHEA-COMP:17339"/>
        <dbReference type="Rhea" id="RHEA-COMP:17340"/>
        <dbReference type="ChEBI" id="CHEBI:33019"/>
        <dbReference type="ChEBI" id="CHEBI:61560"/>
        <dbReference type="ChEBI" id="CHEBI:173112"/>
        <dbReference type="EC" id="2.7.7.7"/>
    </reaction>
</comment>
<dbReference type="Gene3D" id="1.10.287.690">
    <property type="entry name" value="Helix hairpin bin"/>
    <property type="match status" value="1"/>
</dbReference>
<dbReference type="CDD" id="cd05531">
    <property type="entry name" value="POLBc_B2"/>
    <property type="match status" value="1"/>
</dbReference>
<dbReference type="InterPro" id="IPR043502">
    <property type="entry name" value="DNA/RNA_pol_sf"/>
</dbReference>
<dbReference type="PANTHER" id="PTHR10322">
    <property type="entry name" value="DNA POLYMERASE CATALYTIC SUBUNIT"/>
    <property type="match status" value="1"/>
</dbReference>
<dbReference type="GO" id="GO:0003887">
    <property type="term" value="F:DNA-directed DNA polymerase activity"/>
    <property type="evidence" value="ECO:0007669"/>
    <property type="project" value="UniProtKB-KW"/>
</dbReference>
<reference evidence="8 9" key="1">
    <citation type="journal article" date="2019" name="Int. J. Syst. Evol. Microbiol.">
        <title>The Global Catalogue of Microorganisms (GCM) 10K type strain sequencing project: providing services to taxonomists for standard genome sequencing and annotation.</title>
        <authorList>
            <consortium name="The Broad Institute Genomics Platform"/>
            <consortium name="The Broad Institute Genome Sequencing Center for Infectious Disease"/>
            <person name="Wu L."/>
            <person name="Ma J."/>
        </authorList>
    </citation>
    <scope>NUCLEOTIDE SEQUENCE [LARGE SCALE GENOMIC DNA]</scope>
    <source>
        <strain evidence="8 9">IBRC-M 10256</strain>
    </source>
</reference>
<name>A0ABD5NLM1_9EURY</name>
<dbReference type="Proteomes" id="UP001595846">
    <property type="component" value="Unassembled WGS sequence"/>
</dbReference>
<evidence type="ECO:0000313" key="8">
    <source>
        <dbReference type="EMBL" id="MFC3957851.1"/>
    </source>
</evidence>
<dbReference type="SUPFAM" id="SSF56672">
    <property type="entry name" value="DNA/RNA polymerases"/>
    <property type="match status" value="1"/>
</dbReference>
<sequence length="701" mass="78417">MTEGLFTVDYLDDGVVEWHATPDGVETVSNAEFTPTIYAIPDGDLSFEGLADRLDPHPLATKMELEPWRRGWRHGLEPVLRIDVPDIDAVDELASSLRDIGRPGDVKCFDVDFSREFRYCLETGQTPAPARDLRTLELTAPATAMVDDVHSTLSVGGKTVTDDPEAVVDGVERALDRRDPDVLVLSSSELVPRLYDAAEAVGRDDFELGRRPGWQTLAGASTFESYGQVGHSPARYNVPGRAIVDRSNTFFYEQSGLQGILDLARRSRKPLQETAWASIGNVLTAIQIAEARARNVLTPWTSWRHEFFKPMRTLHEADRGGYTFAPDVGVHEDVHELDFSSLYPNIIVTRNVSPETICCECHADRDDVPGLGYSICDERGYLADVLEPLISDRDSIKADIEETDDPGRQEALQQTSDAIKWILVSCFGYQGFSNAKFGRIECHEAINAYAREILLKAKQTLEANGWRVVHGIVDSLWVQARDEMAQTDLDDVAREITADAGIRLEYEGAFDWVAFVPMADSEAGALTKYFGRKRDGEYKFRGIEVRQHSTPAFVAECQRELIDVFDSTRSPEAVCDRLDRQLQRLRAGEVTPMELVIEVRSSKRLDEYTQSTRSVAALERAEAAGIGREPGQPVEYVVVDDSKSGRDRVQLPHEEIDRYDAEFYATELVRAAESVLSPAGWRERDIERYLADRVATTIGAY</sequence>
<dbReference type="Gene3D" id="3.90.1600.10">
    <property type="entry name" value="Palm domain of DNA polymerase"/>
    <property type="match status" value="1"/>
</dbReference>
<organism evidence="8 9">
    <name type="scientific">Halovivax cerinus</name>
    <dbReference type="NCBI Taxonomy" id="1487865"/>
    <lineage>
        <taxon>Archaea</taxon>
        <taxon>Methanobacteriati</taxon>
        <taxon>Methanobacteriota</taxon>
        <taxon>Stenosarchaea group</taxon>
        <taxon>Halobacteria</taxon>
        <taxon>Halobacteriales</taxon>
        <taxon>Natrialbaceae</taxon>
        <taxon>Halovivax</taxon>
    </lineage>
</organism>
<gene>
    <name evidence="8" type="ORF">ACFOUR_05625</name>
</gene>
<keyword evidence="4 8" id="KW-0239">DNA-directed DNA polymerase</keyword>
<dbReference type="GO" id="GO:0003677">
    <property type="term" value="F:DNA binding"/>
    <property type="evidence" value="ECO:0007669"/>
    <property type="project" value="UniProtKB-KW"/>
</dbReference>
<evidence type="ECO:0000313" key="9">
    <source>
        <dbReference type="Proteomes" id="UP001595846"/>
    </source>
</evidence>
<dbReference type="InterPro" id="IPR042087">
    <property type="entry name" value="DNA_pol_B_thumb"/>
</dbReference>
<evidence type="ECO:0000259" key="7">
    <source>
        <dbReference type="Pfam" id="PF00136"/>
    </source>
</evidence>
<dbReference type="EC" id="2.7.7.7" evidence="1"/>
<keyword evidence="3" id="KW-0548">Nucleotidyltransferase</keyword>
<dbReference type="GeneID" id="73903229"/>
<dbReference type="EMBL" id="JBHSAQ010000002">
    <property type="protein sequence ID" value="MFC3957851.1"/>
    <property type="molecule type" value="Genomic_DNA"/>
</dbReference>
<dbReference type="PANTHER" id="PTHR10322:SF23">
    <property type="entry name" value="DNA POLYMERASE DELTA CATALYTIC SUBUNIT"/>
    <property type="match status" value="1"/>
</dbReference>
<dbReference type="InterPro" id="IPR050240">
    <property type="entry name" value="DNA_pol_type-B"/>
</dbReference>
<dbReference type="RefSeq" id="WP_256530543.1">
    <property type="nucleotide sequence ID" value="NZ_CP101824.1"/>
</dbReference>
<feature type="domain" description="DNA-directed DNA polymerase family B multifunctional" evidence="7">
    <location>
        <begin position="317"/>
        <end position="653"/>
    </location>
</feature>
<proteinExistence type="predicted"/>
<comment type="caution">
    <text evidence="8">The sequence shown here is derived from an EMBL/GenBank/DDBJ whole genome shotgun (WGS) entry which is preliminary data.</text>
</comment>